<name>A0A159ZWS3_PSEFL</name>
<evidence type="ECO:0000313" key="1">
    <source>
        <dbReference type="EMBL" id="AMZ70678.1"/>
    </source>
</evidence>
<reference evidence="1 2" key="2">
    <citation type="journal article" date="2018" name="Nature">
        <title>Mutant phenotypes for thousands of bacterial genes of unknown function.</title>
        <authorList>
            <person name="Price M.N."/>
            <person name="Wetmore K.M."/>
            <person name="Waters R.J."/>
            <person name="Callaghan M."/>
            <person name="Ray J."/>
            <person name="Liu H."/>
            <person name="Kuehl J.V."/>
            <person name="Melnyk R.A."/>
            <person name="Lamson J.S."/>
            <person name="Suh Y."/>
            <person name="Carlson H.K."/>
            <person name="Esquivel Z."/>
            <person name="Sadeeshkumar H."/>
            <person name="Chakraborty R."/>
            <person name="Zane G.M."/>
            <person name="Rubin B.E."/>
            <person name="Wall J.D."/>
            <person name="Visel A."/>
            <person name="Bristow J."/>
            <person name="Blow M.J."/>
            <person name="Arkin A.P."/>
            <person name="Deutschbauer A.M."/>
        </authorList>
    </citation>
    <scope>NUCLEOTIDE SEQUENCE [LARGE SCALE GENOMIC DNA]</scope>
    <source>
        <strain evidence="1 2">FW300-N2E2</strain>
    </source>
</reference>
<dbReference type="EMBL" id="CP015225">
    <property type="protein sequence ID" value="AMZ70678.1"/>
    <property type="molecule type" value="Genomic_DNA"/>
</dbReference>
<dbReference type="AlphaFoldDB" id="A0A159ZWS3"/>
<dbReference type="InterPro" id="IPR023614">
    <property type="entry name" value="Porin_dom_sf"/>
</dbReference>
<sequence>MYLKGDNIQTASGQDAGEWERDISLDYVIQRFDREVNLRARSRSVPMPEVSLSAGIPCIWPNRRLLNKFLRKKVDF</sequence>
<dbReference type="Gene3D" id="2.40.160.10">
    <property type="entry name" value="Porin"/>
    <property type="match status" value="1"/>
</dbReference>
<dbReference type="Proteomes" id="UP000076083">
    <property type="component" value="Chromosome"/>
</dbReference>
<evidence type="ECO:0000313" key="2">
    <source>
        <dbReference type="Proteomes" id="UP000076083"/>
    </source>
</evidence>
<accession>A0A159ZWS3</accession>
<reference evidence="2" key="1">
    <citation type="submission" date="2016-04" db="EMBL/GenBank/DDBJ databases">
        <authorList>
            <person name="Ray J."/>
            <person name="Price M."/>
            <person name="Deutschbauer A."/>
        </authorList>
    </citation>
    <scope>NUCLEOTIDE SEQUENCE [LARGE SCALE GENOMIC DNA]</scope>
    <source>
        <strain evidence="2">FW300-N2E2</strain>
    </source>
</reference>
<gene>
    <name evidence="1" type="ORF">TK06_06020</name>
</gene>
<proteinExistence type="predicted"/>
<protein>
    <submittedName>
        <fullName evidence="1">Uncharacterized protein</fullName>
    </submittedName>
</protein>
<organism evidence="1 2">
    <name type="scientific">Pseudomonas fluorescens</name>
    <dbReference type="NCBI Taxonomy" id="294"/>
    <lineage>
        <taxon>Bacteria</taxon>
        <taxon>Pseudomonadati</taxon>
        <taxon>Pseudomonadota</taxon>
        <taxon>Gammaproteobacteria</taxon>
        <taxon>Pseudomonadales</taxon>
        <taxon>Pseudomonadaceae</taxon>
        <taxon>Pseudomonas</taxon>
    </lineage>
</organism>